<dbReference type="Proteomes" id="UP000431304">
    <property type="component" value="Unassembled WGS sequence"/>
</dbReference>
<gene>
    <name evidence="1" type="ORF">GKE72_03790</name>
</gene>
<reference evidence="1 2" key="1">
    <citation type="journal article" date="2019" name="Nat. Med.">
        <title>A library of human gut bacterial isolates paired with longitudinal multiomics data enables mechanistic microbiome research.</title>
        <authorList>
            <person name="Poyet M."/>
            <person name="Groussin M."/>
            <person name="Gibbons S.M."/>
            <person name="Avila-Pacheco J."/>
            <person name="Jiang X."/>
            <person name="Kearney S.M."/>
            <person name="Perrotta A.R."/>
            <person name="Berdy B."/>
            <person name="Zhao S."/>
            <person name="Lieberman T.D."/>
            <person name="Swanson P.K."/>
            <person name="Smith M."/>
            <person name="Roesemann S."/>
            <person name="Alexander J.E."/>
            <person name="Rich S.A."/>
            <person name="Livny J."/>
            <person name="Vlamakis H."/>
            <person name="Clish C."/>
            <person name="Bullock K."/>
            <person name="Deik A."/>
            <person name="Scott J."/>
            <person name="Pierce K.A."/>
            <person name="Xavier R.J."/>
            <person name="Alm E.J."/>
        </authorList>
    </citation>
    <scope>NUCLEOTIDE SEQUENCE [LARGE SCALE GENOMIC DNA]</scope>
    <source>
        <strain evidence="1 2">BIOML-A3</strain>
    </source>
</reference>
<evidence type="ECO:0000313" key="2">
    <source>
        <dbReference type="Proteomes" id="UP000431304"/>
    </source>
</evidence>
<dbReference type="EMBL" id="WKRA01000004">
    <property type="protein sequence ID" value="MSD15205.1"/>
    <property type="molecule type" value="Genomic_DNA"/>
</dbReference>
<dbReference type="AlphaFoldDB" id="A0A844DXM6"/>
<comment type="caution">
    <text evidence="1">The sequence shown here is derived from an EMBL/GenBank/DDBJ whole genome shotgun (WGS) entry which is preliminary data.</text>
</comment>
<evidence type="ECO:0000313" key="1">
    <source>
        <dbReference type="EMBL" id="MSD15205.1"/>
    </source>
</evidence>
<proteinExistence type="predicted"/>
<sequence>MHSRLEDDAQYEWCRQWEEEHRRKITRKKQKKIRRVQHWCNCKLYVKYAWYEFRAMMKG</sequence>
<organism evidence="1 2">
    <name type="scientific">Eubacterium ramulus</name>
    <dbReference type="NCBI Taxonomy" id="39490"/>
    <lineage>
        <taxon>Bacteria</taxon>
        <taxon>Bacillati</taxon>
        <taxon>Bacillota</taxon>
        <taxon>Clostridia</taxon>
        <taxon>Eubacteriales</taxon>
        <taxon>Eubacteriaceae</taxon>
        <taxon>Eubacterium</taxon>
    </lineage>
</organism>
<protein>
    <submittedName>
        <fullName evidence="1">Uncharacterized protein</fullName>
    </submittedName>
</protein>
<name>A0A844DXM6_EUBRA</name>
<dbReference type="RefSeq" id="WP_129899372.1">
    <property type="nucleotide sequence ID" value="NZ_RCYH01000003.1"/>
</dbReference>
<accession>A0A844DXM6</accession>